<keyword evidence="8" id="KW-1185">Reference proteome</keyword>
<sequence length="650" mass="72441">MSDIVWMPTDNQIQNSQIYKFIDFLRKNQLAEIADSDALYEWSISNSELFWSSFAKFSQIKFTKSADIILADSHDMLNAKWFVGSKLNYAENLLRRNDNELAIVFRGEDKVEWKYTFAEVSSIVAKLAQALRDIGVTKGDRVAGDLPNLPHTVMAMLATTSIGAIWSSCSPDFGVQGVLDRFGQIEPKVVFAVDGYYYNGKQVECIAKVAEIIDKLPSVEKTVIVNYAGSTVGVTVKNSISWDALLAETPVTSHNFEQVDFDHPLFIMYSSGTTGVPKCIVHSTGGTLLQHLKEHQLHTNLKRDSRIFYYTTCGWMMWNWLVSALASEATLMLYDGSPTAPDPKVLWDYVADYHINVFGTSAKYLASLEKTGYKPNQHAGLESLEAILSTGSPLLPESYDFVYRDIKTDVRLCSISGGTDIVSCFVLGNPAKAIHRGEIQQRGFGLSVEVFNDNGEPAGINEKGELVCTKPFPCQPIYFWNDLDKVKYKKAYFERFNNIWCHGDYASLTEYGGIVIYGRSDTTLNPGGVRIGTAEIYRQVETIEDIVESVVIGQETGDDVRVILFIKMKDGKVLSEELKATLKQRIKIGASPRHVPAKIIQVADIPKTISGKVVEMAVKNVVHGEEVKNKESLANPEALDLFANHPELKL</sequence>
<accession>A0A2I7N343</accession>
<evidence type="ECO:0000256" key="4">
    <source>
        <dbReference type="ARBA" id="ARBA00022840"/>
    </source>
</evidence>
<evidence type="ECO:0000256" key="3">
    <source>
        <dbReference type="ARBA" id="ARBA00022741"/>
    </source>
</evidence>
<dbReference type="SUPFAM" id="SSF56801">
    <property type="entry name" value="Acetyl-CoA synthetase-like"/>
    <property type="match status" value="1"/>
</dbReference>
<dbReference type="InterPro" id="IPR005914">
    <property type="entry name" value="Acac_CoA_synth"/>
</dbReference>
<proteinExistence type="inferred from homology"/>
<dbReference type="KEGG" id="nba:CUN60_00660"/>
<evidence type="ECO:0000259" key="6">
    <source>
        <dbReference type="Pfam" id="PF16177"/>
    </source>
</evidence>
<dbReference type="EMBL" id="CP024847">
    <property type="protein sequence ID" value="AUR50871.1"/>
    <property type="molecule type" value="Genomic_DNA"/>
</dbReference>
<evidence type="ECO:0000313" key="8">
    <source>
        <dbReference type="Proteomes" id="UP000236655"/>
    </source>
</evidence>
<organism evidence="7 8">
    <name type="scientific">Aquella oligotrophica</name>
    <dbReference type="NCBI Taxonomy" id="2067065"/>
    <lineage>
        <taxon>Bacteria</taxon>
        <taxon>Pseudomonadati</taxon>
        <taxon>Pseudomonadota</taxon>
        <taxon>Betaproteobacteria</taxon>
        <taxon>Neisseriales</taxon>
        <taxon>Neisseriaceae</taxon>
        <taxon>Aquella</taxon>
    </lineage>
</organism>
<dbReference type="Gene3D" id="3.40.50.12780">
    <property type="entry name" value="N-terminal domain of ligase-like"/>
    <property type="match status" value="1"/>
</dbReference>
<dbReference type="InterPro" id="IPR000873">
    <property type="entry name" value="AMP-dep_synth/lig_dom"/>
</dbReference>
<dbReference type="Gene3D" id="3.30.300.30">
    <property type="match status" value="1"/>
</dbReference>
<evidence type="ECO:0000256" key="1">
    <source>
        <dbReference type="ARBA" id="ARBA00006432"/>
    </source>
</evidence>
<dbReference type="OrthoDB" id="9766486at2"/>
<dbReference type="Pfam" id="PF16177">
    <property type="entry name" value="ACAS_N"/>
    <property type="match status" value="1"/>
</dbReference>
<evidence type="ECO:0000259" key="5">
    <source>
        <dbReference type="Pfam" id="PF00501"/>
    </source>
</evidence>
<dbReference type="PANTHER" id="PTHR42921:SF1">
    <property type="entry name" value="ACETOACETYL-COA SYNTHETASE"/>
    <property type="match status" value="1"/>
</dbReference>
<dbReference type="InterPro" id="IPR032387">
    <property type="entry name" value="ACAS_N"/>
</dbReference>
<comment type="similarity">
    <text evidence="1">Belongs to the ATP-dependent AMP-binding enzyme family.</text>
</comment>
<feature type="domain" description="Acetyl-coenzyme A synthetase N-terminal" evidence="6">
    <location>
        <begin position="37"/>
        <end position="92"/>
    </location>
</feature>
<name>A0A2I7N343_9NEIS</name>
<dbReference type="InterPro" id="IPR020845">
    <property type="entry name" value="AMP-binding_CS"/>
</dbReference>
<feature type="domain" description="AMP-dependent synthetase/ligase" evidence="5">
    <location>
        <begin position="96"/>
        <end position="471"/>
    </location>
</feature>
<dbReference type="Proteomes" id="UP000236655">
    <property type="component" value="Chromosome"/>
</dbReference>
<dbReference type="GO" id="GO:0006629">
    <property type="term" value="P:lipid metabolic process"/>
    <property type="evidence" value="ECO:0007669"/>
    <property type="project" value="InterPro"/>
</dbReference>
<dbReference type="PANTHER" id="PTHR42921">
    <property type="entry name" value="ACETOACETYL-COA SYNTHETASE"/>
    <property type="match status" value="1"/>
</dbReference>
<reference evidence="8" key="1">
    <citation type="submission" date="2017-11" db="EMBL/GenBank/DDBJ databases">
        <authorList>
            <person name="Chan K.G."/>
            <person name="Lee L.S."/>
        </authorList>
    </citation>
    <scope>NUCLEOTIDE SEQUENCE [LARGE SCALE GENOMIC DNA]</scope>
    <source>
        <strain evidence="8">DSM 100970</strain>
    </source>
</reference>
<dbReference type="CDD" id="cd05943">
    <property type="entry name" value="AACS"/>
    <property type="match status" value="1"/>
</dbReference>
<protein>
    <submittedName>
        <fullName evidence="7">Acetoacetate--CoA ligase</fullName>
    </submittedName>
</protein>
<dbReference type="InterPro" id="IPR042099">
    <property type="entry name" value="ANL_N_sf"/>
</dbReference>
<keyword evidence="2 7" id="KW-0436">Ligase</keyword>
<dbReference type="NCBIfam" id="TIGR01217">
    <property type="entry name" value="ac_ac_CoA_syn"/>
    <property type="match status" value="1"/>
</dbReference>
<evidence type="ECO:0000256" key="2">
    <source>
        <dbReference type="ARBA" id="ARBA00022598"/>
    </source>
</evidence>
<dbReference type="Pfam" id="PF00501">
    <property type="entry name" value="AMP-binding"/>
    <property type="match status" value="1"/>
</dbReference>
<evidence type="ECO:0000313" key="7">
    <source>
        <dbReference type="EMBL" id="AUR50871.1"/>
    </source>
</evidence>
<dbReference type="GO" id="GO:0005524">
    <property type="term" value="F:ATP binding"/>
    <property type="evidence" value="ECO:0007669"/>
    <property type="project" value="UniProtKB-KW"/>
</dbReference>
<dbReference type="RefSeq" id="WP_102950171.1">
    <property type="nucleotide sequence ID" value="NZ_CP024847.1"/>
</dbReference>
<dbReference type="PROSITE" id="PS00455">
    <property type="entry name" value="AMP_BINDING"/>
    <property type="match status" value="1"/>
</dbReference>
<dbReference type="NCBIfam" id="NF002937">
    <property type="entry name" value="PRK03584.1"/>
    <property type="match status" value="1"/>
</dbReference>
<keyword evidence="3" id="KW-0547">Nucleotide-binding</keyword>
<dbReference type="AlphaFoldDB" id="A0A2I7N343"/>
<keyword evidence="4" id="KW-0067">ATP-binding</keyword>
<dbReference type="GO" id="GO:0030729">
    <property type="term" value="F:acetoacetate-CoA ligase activity"/>
    <property type="evidence" value="ECO:0007669"/>
    <property type="project" value="InterPro"/>
</dbReference>
<gene>
    <name evidence="7" type="ORF">CUN60_00660</name>
</gene>
<dbReference type="InterPro" id="IPR045851">
    <property type="entry name" value="AMP-bd_C_sf"/>
</dbReference>